<feature type="transmembrane region" description="Helical" evidence="11">
    <location>
        <begin position="6"/>
        <end position="29"/>
    </location>
</feature>
<dbReference type="InterPro" id="IPR051621">
    <property type="entry name" value="T2SS_protein_J"/>
</dbReference>
<keyword evidence="6" id="KW-0997">Cell inner membrane</keyword>
<dbReference type="GO" id="GO:0015627">
    <property type="term" value="C:type II protein secretion system complex"/>
    <property type="evidence" value="ECO:0007669"/>
    <property type="project" value="InterPro"/>
</dbReference>
<dbReference type="RefSeq" id="WP_092313497.1">
    <property type="nucleotide sequence ID" value="NZ_FNTJ01000001.1"/>
</dbReference>
<evidence type="ECO:0000256" key="9">
    <source>
        <dbReference type="ARBA" id="ARBA00023136"/>
    </source>
</evidence>
<name>A0A1H4MDY9_9PSED</name>
<dbReference type="GO" id="GO:0005886">
    <property type="term" value="C:plasma membrane"/>
    <property type="evidence" value="ECO:0007669"/>
    <property type="project" value="UniProtKB-SubCell"/>
</dbReference>
<dbReference type="GO" id="GO:0015628">
    <property type="term" value="P:protein secretion by the type II secretion system"/>
    <property type="evidence" value="ECO:0007669"/>
    <property type="project" value="InterPro"/>
</dbReference>
<gene>
    <name evidence="12" type="ORF">SAMN05216178_2331</name>
</gene>
<keyword evidence="5" id="KW-0488">Methylation</keyword>
<sequence length="199" mass="22184">MNQRGFTLLEVVVAIAIFSLLGLATYQLLDRVMRSDQRIQTQELQLRHLQRALSLLERDLVQVQRHALKDDHSHSQALISQPQGLRLLRGGWRNPLDYPRSELVQVSHRFGDGQWLRESQGLEQGSLSQAQSLLSEVELIHLRFIDAAGQPHDSWPISGEALSLPAAVDIKLSAPGFPNIRRVILLPGGAEADEDAPGE</sequence>
<dbReference type="SUPFAM" id="SSF54523">
    <property type="entry name" value="Pili subunits"/>
    <property type="match status" value="1"/>
</dbReference>
<feature type="coiled-coil region" evidence="10">
    <location>
        <begin position="39"/>
        <end position="66"/>
    </location>
</feature>
<keyword evidence="10" id="KW-0175">Coiled coil</keyword>
<dbReference type="NCBIfam" id="TIGR02532">
    <property type="entry name" value="IV_pilin_GFxxxE"/>
    <property type="match status" value="1"/>
</dbReference>
<proteinExistence type="inferred from homology"/>
<evidence type="ECO:0000313" key="13">
    <source>
        <dbReference type="Proteomes" id="UP000198982"/>
    </source>
</evidence>
<reference evidence="13" key="1">
    <citation type="submission" date="2016-10" db="EMBL/GenBank/DDBJ databases">
        <authorList>
            <person name="Varghese N."/>
            <person name="Submissions S."/>
        </authorList>
    </citation>
    <scope>NUCLEOTIDE SEQUENCE [LARGE SCALE GENOMIC DNA]</scope>
    <source>
        <strain evidence="13">DSM 9751</strain>
    </source>
</reference>
<keyword evidence="4" id="KW-1003">Cell membrane</keyword>
<dbReference type="InterPro" id="IPR045584">
    <property type="entry name" value="Pilin-like"/>
</dbReference>
<evidence type="ECO:0000313" key="12">
    <source>
        <dbReference type="EMBL" id="SEB80755.1"/>
    </source>
</evidence>
<keyword evidence="13" id="KW-1185">Reference proteome</keyword>
<dbReference type="Proteomes" id="UP000198982">
    <property type="component" value="Unassembled WGS sequence"/>
</dbReference>
<evidence type="ECO:0000256" key="6">
    <source>
        <dbReference type="ARBA" id="ARBA00022519"/>
    </source>
</evidence>
<dbReference type="PANTHER" id="PTHR39583">
    <property type="entry name" value="TYPE II SECRETION SYSTEM PROTEIN J-RELATED"/>
    <property type="match status" value="1"/>
</dbReference>
<evidence type="ECO:0000256" key="11">
    <source>
        <dbReference type="SAM" id="Phobius"/>
    </source>
</evidence>
<dbReference type="InterPro" id="IPR012902">
    <property type="entry name" value="N_methyl_site"/>
</dbReference>
<dbReference type="PANTHER" id="PTHR39583:SF2">
    <property type="entry name" value="TYPE II SECRETION SYSTEM PROTEIN J"/>
    <property type="match status" value="1"/>
</dbReference>
<evidence type="ECO:0000256" key="4">
    <source>
        <dbReference type="ARBA" id="ARBA00022475"/>
    </source>
</evidence>
<dbReference type="Gene3D" id="2.10.70.20">
    <property type="entry name" value="gspk-gspi-gspj complex like domains"/>
    <property type="match status" value="1"/>
</dbReference>
<evidence type="ECO:0000256" key="2">
    <source>
        <dbReference type="ARBA" id="ARBA00011084"/>
    </source>
</evidence>
<dbReference type="EMBL" id="FNTJ01000001">
    <property type="protein sequence ID" value="SEB80755.1"/>
    <property type="molecule type" value="Genomic_DNA"/>
</dbReference>
<evidence type="ECO:0000256" key="7">
    <source>
        <dbReference type="ARBA" id="ARBA00022692"/>
    </source>
</evidence>
<organism evidence="12 13">
    <name type="scientific">Pseudomonas saponiphila</name>
    <dbReference type="NCBI Taxonomy" id="556534"/>
    <lineage>
        <taxon>Bacteria</taxon>
        <taxon>Pseudomonadati</taxon>
        <taxon>Pseudomonadota</taxon>
        <taxon>Gammaproteobacteria</taxon>
        <taxon>Pseudomonadales</taxon>
        <taxon>Pseudomonadaceae</taxon>
        <taxon>Pseudomonas</taxon>
    </lineage>
</organism>
<comment type="similarity">
    <text evidence="2">Belongs to the GSP J family.</text>
</comment>
<comment type="subcellular location">
    <subcellularLocation>
        <location evidence="1">Cell inner membrane</location>
        <topology evidence="1">Single-pass membrane protein</topology>
    </subcellularLocation>
</comment>
<dbReference type="PROSITE" id="PS00409">
    <property type="entry name" value="PROKAR_NTER_METHYL"/>
    <property type="match status" value="1"/>
</dbReference>
<accession>A0A1H4MDY9</accession>
<evidence type="ECO:0000256" key="8">
    <source>
        <dbReference type="ARBA" id="ARBA00022989"/>
    </source>
</evidence>
<keyword evidence="7 11" id="KW-0812">Transmembrane</keyword>
<dbReference type="NCBIfam" id="TIGR01711">
    <property type="entry name" value="gspJ"/>
    <property type="match status" value="1"/>
</dbReference>
<protein>
    <recommendedName>
        <fullName evidence="3">Type II secretion system protein J</fullName>
    </recommendedName>
</protein>
<dbReference type="AlphaFoldDB" id="A0A1H4MDY9"/>
<evidence type="ECO:0000256" key="5">
    <source>
        <dbReference type="ARBA" id="ARBA00022481"/>
    </source>
</evidence>
<dbReference type="Gene3D" id="3.10.610.10">
    <property type="entry name" value="GSPII I/J protein-like"/>
    <property type="match status" value="1"/>
</dbReference>
<dbReference type="Pfam" id="PF07963">
    <property type="entry name" value="N_methyl"/>
    <property type="match status" value="1"/>
</dbReference>
<evidence type="ECO:0000256" key="1">
    <source>
        <dbReference type="ARBA" id="ARBA00004377"/>
    </source>
</evidence>
<dbReference type="Pfam" id="PF11612">
    <property type="entry name" value="T2SSJ"/>
    <property type="match status" value="1"/>
</dbReference>
<keyword evidence="8 11" id="KW-1133">Transmembrane helix</keyword>
<evidence type="ECO:0000256" key="3">
    <source>
        <dbReference type="ARBA" id="ARBA00021539"/>
    </source>
</evidence>
<dbReference type="InterPro" id="IPR010055">
    <property type="entry name" value="T2SS_protein-GspJ"/>
</dbReference>
<evidence type="ECO:0000256" key="10">
    <source>
        <dbReference type="SAM" id="Coils"/>
    </source>
</evidence>
<keyword evidence="9 11" id="KW-0472">Membrane</keyword>